<evidence type="ECO:0008006" key="4">
    <source>
        <dbReference type="Google" id="ProtNLM"/>
    </source>
</evidence>
<dbReference type="InterPro" id="IPR041078">
    <property type="entry name" value="Plavaka"/>
</dbReference>
<gene>
    <name evidence="2" type="ORF">INT45_000340</name>
</gene>
<evidence type="ECO:0000256" key="1">
    <source>
        <dbReference type="SAM" id="MobiDB-lite"/>
    </source>
</evidence>
<feature type="region of interest" description="Disordered" evidence="1">
    <location>
        <begin position="62"/>
        <end position="101"/>
    </location>
</feature>
<feature type="region of interest" description="Disordered" evidence="1">
    <location>
        <begin position="116"/>
        <end position="139"/>
    </location>
</feature>
<dbReference type="AlphaFoldDB" id="A0A8H7VER4"/>
<dbReference type="Proteomes" id="UP000646827">
    <property type="component" value="Unassembled WGS sequence"/>
</dbReference>
<dbReference type="OrthoDB" id="2289169at2759"/>
<dbReference type="EMBL" id="JAEPRB010000445">
    <property type="protein sequence ID" value="KAG2216172.1"/>
    <property type="molecule type" value="Genomic_DNA"/>
</dbReference>
<feature type="compositionally biased region" description="Polar residues" evidence="1">
    <location>
        <begin position="65"/>
        <end position="78"/>
    </location>
</feature>
<evidence type="ECO:0000313" key="2">
    <source>
        <dbReference type="EMBL" id="KAG2216172.1"/>
    </source>
</evidence>
<evidence type="ECO:0000313" key="3">
    <source>
        <dbReference type="Proteomes" id="UP000646827"/>
    </source>
</evidence>
<dbReference type="Pfam" id="PF18759">
    <property type="entry name" value="Plavaka"/>
    <property type="match status" value="1"/>
</dbReference>
<protein>
    <recommendedName>
        <fullName evidence="4">C2H2-type domain-containing protein</fullName>
    </recommendedName>
</protein>
<name>A0A8H7VER4_9FUNG</name>
<comment type="caution">
    <text evidence="2">The sequence shown here is derived from an EMBL/GenBank/DDBJ whole genome shotgun (WGS) entry which is preliminary data.</text>
</comment>
<accession>A0A8H7VER4</accession>
<reference evidence="2 3" key="1">
    <citation type="submission" date="2020-12" db="EMBL/GenBank/DDBJ databases">
        <title>Metabolic potential, ecology and presence of endohyphal bacteria is reflected in genomic diversity of Mucoromycotina.</title>
        <authorList>
            <person name="Muszewska A."/>
            <person name="Okrasinska A."/>
            <person name="Steczkiewicz K."/>
            <person name="Drgas O."/>
            <person name="Orlowska M."/>
            <person name="Perlinska-Lenart U."/>
            <person name="Aleksandrzak-Piekarczyk T."/>
            <person name="Szatraj K."/>
            <person name="Zielenkiewicz U."/>
            <person name="Pilsyk S."/>
            <person name="Malc E."/>
            <person name="Mieczkowski P."/>
            <person name="Kruszewska J.S."/>
            <person name="Biernat P."/>
            <person name="Pawlowska J."/>
        </authorList>
    </citation>
    <scope>NUCLEOTIDE SEQUENCE [LARGE SCALE GENOMIC DNA]</scope>
    <source>
        <strain evidence="2 3">CBS 142.35</strain>
    </source>
</reference>
<keyword evidence="3" id="KW-1185">Reference proteome</keyword>
<organism evidence="2 3">
    <name type="scientific">Circinella minor</name>
    <dbReference type="NCBI Taxonomy" id="1195481"/>
    <lineage>
        <taxon>Eukaryota</taxon>
        <taxon>Fungi</taxon>
        <taxon>Fungi incertae sedis</taxon>
        <taxon>Mucoromycota</taxon>
        <taxon>Mucoromycotina</taxon>
        <taxon>Mucoromycetes</taxon>
        <taxon>Mucorales</taxon>
        <taxon>Lichtheimiaceae</taxon>
        <taxon>Circinella</taxon>
    </lineage>
</organism>
<feature type="compositionally biased region" description="Basic and acidic residues" evidence="1">
    <location>
        <begin position="82"/>
        <end position="98"/>
    </location>
</feature>
<proteinExistence type="predicted"/>
<sequence>MVLHERSCPFKACHGKKPFKKRSGLFSHICTCHPHQPIPAFGAARTIDGSDPFINNDDVERVTRNVPNTTGISSSSSGYDNIYEKENNNDNNFEHDNNYDDDDNFEYDYGNSFDYDYNSSNNPSTKSDHIDSPNQIDPQSENMLTQFYTEDIIGTSVIPVAYGLSKNSGPTLSKGELAIAKVGIEGCLSNRLYKSMSEATEYIAEEAQETGLPFRNHFTAWNELRMHLTKIHTNMDGTMTFQPFKSKVLEVETIPDFPYDKIDDFKKAIPVVMLVYRDIAQLSQKIFSHPLFADVMNLQPASATRGGERVYTDVHTSEWWHRMKVNGFYKDIVDDGCIILALMVASDQTNISNRQQGNAWPIYLTLGNIPIEYRAKDQRLLALTRSGSTECGCPRCFTLTEDFHIPIFDSELRTNSNMMEMYDHAQALVDNKQKNAFWSLPVVQFDLYSSLVVDDLHQIGGIWKHILHAVQRMIEELKDSEKSINKTIDRAKSLPIFQGLRHFTNGILYSAYKRPTFSELKDNMVILLPCVYDLIKPQAVICIRKFVDFFIQCTGREFKIEELDRMQETLTEFYHYCPVFENYSDCGFNFPKLHMLSKYISDIKQYGPITSYSTTHSEHQHIQSAKAPSKRTNHWWNSVVQAGLNATASGG</sequence>